<accession>A0A5B7FD90</accession>
<protein>
    <submittedName>
        <fullName evidence="1">Uncharacterized protein</fullName>
    </submittedName>
</protein>
<gene>
    <name evidence="1" type="ORF">E2C01_036653</name>
</gene>
<name>A0A5B7FD90_PORTR</name>
<reference evidence="1 2" key="1">
    <citation type="submission" date="2019-05" db="EMBL/GenBank/DDBJ databases">
        <title>Another draft genome of Portunus trituberculatus and its Hox gene families provides insights of decapod evolution.</title>
        <authorList>
            <person name="Jeong J.-H."/>
            <person name="Song I."/>
            <person name="Kim S."/>
            <person name="Choi T."/>
            <person name="Kim D."/>
            <person name="Ryu S."/>
            <person name="Kim W."/>
        </authorList>
    </citation>
    <scope>NUCLEOTIDE SEQUENCE [LARGE SCALE GENOMIC DNA]</scope>
    <source>
        <tissue evidence="1">Muscle</tissue>
    </source>
</reference>
<dbReference type="EMBL" id="VSRR010005653">
    <property type="protein sequence ID" value="MPC43018.1"/>
    <property type="molecule type" value="Genomic_DNA"/>
</dbReference>
<sequence>MLLNLISFPPSGLDSTVTF</sequence>
<organism evidence="1 2">
    <name type="scientific">Portunus trituberculatus</name>
    <name type="common">Swimming crab</name>
    <name type="synonym">Neptunus trituberculatus</name>
    <dbReference type="NCBI Taxonomy" id="210409"/>
    <lineage>
        <taxon>Eukaryota</taxon>
        <taxon>Metazoa</taxon>
        <taxon>Ecdysozoa</taxon>
        <taxon>Arthropoda</taxon>
        <taxon>Crustacea</taxon>
        <taxon>Multicrustacea</taxon>
        <taxon>Malacostraca</taxon>
        <taxon>Eumalacostraca</taxon>
        <taxon>Eucarida</taxon>
        <taxon>Decapoda</taxon>
        <taxon>Pleocyemata</taxon>
        <taxon>Brachyura</taxon>
        <taxon>Eubrachyura</taxon>
        <taxon>Portunoidea</taxon>
        <taxon>Portunidae</taxon>
        <taxon>Portuninae</taxon>
        <taxon>Portunus</taxon>
    </lineage>
</organism>
<proteinExistence type="predicted"/>
<dbReference type="Proteomes" id="UP000324222">
    <property type="component" value="Unassembled WGS sequence"/>
</dbReference>
<comment type="caution">
    <text evidence="1">The sequence shown here is derived from an EMBL/GenBank/DDBJ whole genome shotgun (WGS) entry which is preliminary data.</text>
</comment>
<keyword evidence="2" id="KW-1185">Reference proteome</keyword>
<dbReference type="AlphaFoldDB" id="A0A5B7FD90"/>
<evidence type="ECO:0000313" key="2">
    <source>
        <dbReference type="Proteomes" id="UP000324222"/>
    </source>
</evidence>
<evidence type="ECO:0000313" key="1">
    <source>
        <dbReference type="EMBL" id="MPC43018.1"/>
    </source>
</evidence>